<dbReference type="InterPro" id="IPR009562">
    <property type="entry name" value="DUF1178"/>
</dbReference>
<dbReference type="EMBL" id="FNVD01000024">
    <property type="protein sequence ID" value="SEG28722.1"/>
    <property type="molecule type" value="Genomic_DNA"/>
</dbReference>
<dbReference type="AlphaFoldDB" id="A0A1H5YXZ7"/>
<dbReference type="OrthoDB" id="9799894at2"/>
<organism evidence="2 3">
    <name type="scientific">Jhaorihella thermophila</name>
    <dbReference type="NCBI Taxonomy" id="488547"/>
    <lineage>
        <taxon>Bacteria</taxon>
        <taxon>Pseudomonadati</taxon>
        <taxon>Pseudomonadota</taxon>
        <taxon>Alphaproteobacteria</taxon>
        <taxon>Rhodobacterales</taxon>
        <taxon>Paracoccaceae</taxon>
        <taxon>Jhaorihella</taxon>
    </lineage>
</organism>
<dbReference type="RefSeq" id="WP_104009227.1">
    <property type="nucleotide sequence ID" value="NZ_FNVD01000024.1"/>
</dbReference>
<proteinExistence type="predicted"/>
<protein>
    <recommendedName>
        <fullName evidence="4">DUF1178 family protein</fullName>
    </recommendedName>
</protein>
<keyword evidence="3" id="KW-1185">Reference proteome</keyword>
<dbReference type="PIRSF" id="PIRSF032131">
    <property type="entry name" value="UCP032131"/>
    <property type="match status" value="1"/>
</dbReference>
<sequence>MIQYALKCADGHSFDSWFQSSDAFDKLHAAGMVACAVCGSTEVEKSVMAPRVQASRDKAKAQPDAPSRPLSEPASPAEQALAELRRRIEANSDYVGRNFAAEARAIHDGEAPARSIYGEARPDEAKALIEDGIPVAPLPFRPQRKSN</sequence>
<gene>
    <name evidence="2" type="ORF">SAMN05421751_12425</name>
</gene>
<evidence type="ECO:0008006" key="4">
    <source>
        <dbReference type="Google" id="ProtNLM"/>
    </source>
</evidence>
<evidence type="ECO:0000313" key="2">
    <source>
        <dbReference type="EMBL" id="SEG28722.1"/>
    </source>
</evidence>
<evidence type="ECO:0000256" key="1">
    <source>
        <dbReference type="SAM" id="MobiDB-lite"/>
    </source>
</evidence>
<evidence type="ECO:0000313" key="3">
    <source>
        <dbReference type="Proteomes" id="UP000236742"/>
    </source>
</evidence>
<feature type="region of interest" description="Disordered" evidence="1">
    <location>
        <begin position="49"/>
        <end position="81"/>
    </location>
</feature>
<name>A0A1H5YXZ7_9RHOB</name>
<accession>A0A1H5YXZ7</accession>
<reference evidence="2 3" key="1">
    <citation type="submission" date="2016-10" db="EMBL/GenBank/DDBJ databases">
        <authorList>
            <person name="de Groot N.N."/>
        </authorList>
    </citation>
    <scope>NUCLEOTIDE SEQUENCE [LARGE SCALE GENOMIC DNA]</scope>
    <source>
        <strain evidence="2 3">DSM 23413</strain>
    </source>
</reference>
<dbReference type="Pfam" id="PF06676">
    <property type="entry name" value="DUF1178"/>
    <property type="match status" value="1"/>
</dbReference>
<dbReference type="Proteomes" id="UP000236742">
    <property type="component" value="Unassembled WGS sequence"/>
</dbReference>